<feature type="compositionally biased region" description="Polar residues" evidence="1">
    <location>
        <begin position="19"/>
        <end position="31"/>
    </location>
</feature>
<gene>
    <name evidence="2" type="ORF">ACAOBT_LOCUS34255</name>
</gene>
<evidence type="ECO:0000313" key="2">
    <source>
        <dbReference type="EMBL" id="CAH2014644.1"/>
    </source>
</evidence>
<sequence>MTQNSNVAVPYRRSEVQHSHASASRQPSAQRNVHAFTAPCRALFGLATFFTCGVYYRVLDCLSWKLGLLPTLLKETIYMCRKLGEACVLIYLCVRVDILCFLNELRTLHTLRD</sequence>
<proteinExistence type="predicted"/>
<organism evidence="2 3">
    <name type="scientific">Acanthoscelides obtectus</name>
    <name type="common">Bean weevil</name>
    <name type="synonym">Bruchus obtectus</name>
    <dbReference type="NCBI Taxonomy" id="200917"/>
    <lineage>
        <taxon>Eukaryota</taxon>
        <taxon>Metazoa</taxon>
        <taxon>Ecdysozoa</taxon>
        <taxon>Arthropoda</taxon>
        <taxon>Hexapoda</taxon>
        <taxon>Insecta</taxon>
        <taxon>Pterygota</taxon>
        <taxon>Neoptera</taxon>
        <taxon>Endopterygota</taxon>
        <taxon>Coleoptera</taxon>
        <taxon>Polyphaga</taxon>
        <taxon>Cucujiformia</taxon>
        <taxon>Chrysomeloidea</taxon>
        <taxon>Chrysomelidae</taxon>
        <taxon>Bruchinae</taxon>
        <taxon>Bruchini</taxon>
        <taxon>Acanthoscelides</taxon>
    </lineage>
</organism>
<name>A0A9P0ME50_ACAOB</name>
<comment type="caution">
    <text evidence="2">The sequence shown here is derived from an EMBL/GenBank/DDBJ whole genome shotgun (WGS) entry which is preliminary data.</text>
</comment>
<accession>A0A9P0ME50</accession>
<keyword evidence="3" id="KW-1185">Reference proteome</keyword>
<dbReference type="Proteomes" id="UP001152888">
    <property type="component" value="Unassembled WGS sequence"/>
</dbReference>
<protein>
    <submittedName>
        <fullName evidence="2">Uncharacterized protein</fullName>
    </submittedName>
</protein>
<reference evidence="2" key="1">
    <citation type="submission" date="2022-03" db="EMBL/GenBank/DDBJ databases">
        <authorList>
            <person name="Sayadi A."/>
        </authorList>
    </citation>
    <scope>NUCLEOTIDE SEQUENCE</scope>
</reference>
<evidence type="ECO:0000313" key="3">
    <source>
        <dbReference type="Proteomes" id="UP001152888"/>
    </source>
</evidence>
<dbReference type="AlphaFoldDB" id="A0A9P0ME50"/>
<feature type="region of interest" description="Disordered" evidence="1">
    <location>
        <begin position="1"/>
        <end position="31"/>
    </location>
</feature>
<dbReference type="EMBL" id="CAKOFQ010008529">
    <property type="protein sequence ID" value="CAH2014644.1"/>
    <property type="molecule type" value="Genomic_DNA"/>
</dbReference>
<evidence type="ECO:0000256" key="1">
    <source>
        <dbReference type="SAM" id="MobiDB-lite"/>
    </source>
</evidence>